<keyword evidence="3" id="KW-0378">Hydrolase</keyword>
<dbReference type="PRINTS" id="PR00377">
    <property type="entry name" value="IMPHPHTASES"/>
</dbReference>
<dbReference type="GO" id="GO:0007165">
    <property type="term" value="P:signal transduction"/>
    <property type="evidence" value="ECO:0007669"/>
    <property type="project" value="TreeGrafter"/>
</dbReference>
<dbReference type="STRING" id="320497.A0U93_15055"/>
<dbReference type="PANTHER" id="PTHR20854">
    <property type="entry name" value="INOSITOL MONOPHOSPHATASE"/>
    <property type="match status" value="1"/>
</dbReference>
<organism evidence="6 7">
    <name type="scientific">Neoasaia chiangmaiensis</name>
    <dbReference type="NCBI Taxonomy" id="320497"/>
    <lineage>
        <taxon>Bacteria</taxon>
        <taxon>Pseudomonadati</taxon>
        <taxon>Pseudomonadota</taxon>
        <taxon>Alphaproteobacteria</taxon>
        <taxon>Acetobacterales</taxon>
        <taxon>Acetobacteraceae</taxon>
        <taxon>Neoasaia</taxon>
    </lineage>
</organism>
<feature type="binding site" evidence="5">
    <location>
        <position position="215"/>
    </location>
    <ligand>
        <name>Mg(2+)</name>
        <dbReference type="ChEBI" id="CHEBI:18420"/>
        <label>1</label>
        <note>catalytic</note>
    </ligand>
</feature>
<dbReference type="EMBL" id="CP014691">
    <property type="protein sequence ID" value="AQS89016.1"/>
    <property type="molecule type" value="Genomic_DNA"/>
</dbReference>
<feature type="binding site" evidence="5">
    <location>
        <position position="92"/>
    </location>
    <ligand>
        <name>Mg(2+)</name>
        <dbReference type="ChEBI" id="CHEBI:18420"/>
        <label>1</label>
        <note>catalytic</note>
    </ligand>
</feature>
<keyword evidence="7" id="KW-1185">Reference proteome</keyword>
<dbReference type="AlphaFoldDB" id="A0A1U9KT47"/>
<dbReference type="GO" id="GO:0008934">
    <property type="term" value="F:inositol monophosphate 1-phosphatase activity"/>
    <property type="evidence" value="ECO:0007669"/>
    <property type="project" value="TreeGrafter"/>
</dbReference>
<evidence type="ECO:0000256" key="3">
    <source>
        <dbReference type="ARBA" id="ARBA00022801"/>
    </source>
</evidence>
<dbReference type="SUPFAM" id="SSF56655">
    <property type="entry name" value="Carbohydrate phosphatase"/>
    <property type="match status" value="1"/>
</dbReference>
<feature type="binding site" evidence="5">
    <location>
        <position position="91"/>
    </location>
    <ligand>
        <name>Mg(2+)</name>
        <dbReference type="ChEBI" id="CHEBI:18420"/>
        <label>1</label>
        <note>catalytic</note>
    </ligand>
</feature>
<dbReference type="GO" id="GO:0046872">
    <property type="term" value="F:metal ion binding"/>
    <property type="evidence" value="ECO:0007669"/>
    <property type="project" value="UniProtKB-KW"/>
</dbReference>
<evidence type="ECO:0000256" key="5">
    <source>
        <dbReference type="PIRSR" id="PIRSR600760-2"/>
    </source>
</evidence>
<dbReference type="KEGG" id="nch:A0U93_15055"/>
<sequence length="265" mass="27476">MSASAREIAYRLAAARAVVDDAAALAMAMRPPPGGPTGTTKGMQDYFTEADGAVERLIAERMQTLFPDDGFMGEEGGTHRQGALTWVVDPIDGTSNYARGRDRWCVSLGLMDGDVPVAGVINAPALHETYVAQRGHGAFLNGKALKASTVTDARTAMVEMGWSPRVSAETYAKKVSSFMALGVMPRSGGSGALALADVASGRLDGYLEMVINLWDVAAALVLLEEAGAVASPFLRDGGLTGGTTLLATAPGLADTLSRAADVALD</sequence>
<name>A0A1U9KT47_9PROT</name>
<evidence type="ECO:0000313" key="7">
    <source>
        <dbReference type="Proteomes" id="UP000188604"/>
    </source>
</evidence>
<dbReference type="PANTHER" id="PTHR20854:SF4">
    <property type="entry name" value="INOSITOL-1-MONOPHOSPHATASE-RELATED"/>
    <property type="match status" value="1"/>
</dbReference>
<dbReference type="GO" id="GO:0046854">
    <property type="term" value="P:phosphatidylinositol phosphate biosynthetic process"/>
    <property type="evidence" value="ECO:0007669"/>
    <property type="project" value="InterPro"/>
</dbReference>
<accession>A0A1U9KT47</accession>
<dbReference type="Pfam" id="PF00459">
    <property type="entry name" value="Inositol_P"/>
    <property type="match status" value="1"/>
</dbReference>
<dbReference type="Gene3D" id="3.40.190.80">
    <property type="match status" value="1"/>
</dbReference>
<dbReference type="OrthoDB" id="9785695at2"/>
<gene>
    <name evidence="6" type="ORF">A0U93_15055</name>
</gene>
<keyword evidence="4 5" id="KW-0460">Magnesium</keyword>
<dbReference type="Proteomes" id="UP000188604">
    <property type="component" value="Chromosome"/>
</dbReference>
<feature type="binding site" evidence="5">
    <location>
        <position position="89"/>
    </location>
    <ligand>
        <name>Mg(2+)</name>
        <dbReference type="ChEBI" id="CHEBI:18420"/>
        <label>1</label>
        <note>catalytic</note>
    </ligand>
</feature>
<comment type="cofactor">
    <cofactor evidence="5">
        <name>Mg(2+)</name>
        <dbReference type="ChEBI" id="CHEBI:18420"/>
    </cofactor>
</comment>
<evidence type="ECO:0000313" key="6">
    <source>
        <dbReference type="EMBL" id="AQS89016.1"/>
    </source>
</evidence>
<dbReference type="InterPro" id="IPR020583">
    <property type="entry name" value="Inositol_monoP_metal-BS"/>
</dbReference>
<comment type="similarity">
    <text evidence="1">Belongs to the inositol monophosphatase superfamily.</text>
</comment>
<evidence type="ECO:0000256" key="2">
    <source>
        <dbReference type="ARBA" id="ARBA00022723"/>
    </source>
</evidence>
<protein>
    <submittedName>
        <fullName evidence="6">Inositol monophosphatase</fullName>
    </submittedName>
</protein>
<keyword evidence="2 5" id="KW-0479">Metal-binding</keyword>
<dbReference type="PROSITE" id="PS00630">
    <property type="entry name" value="IMP_2"/>
    <property type="match status" value="1"/>
</dbReference>
<evidence type="ECO:0000256" key="1">
    <source>
        <dbReference type="ARBA" id="ARBA00009759"/>
    </source>
</evidence>
<proteinExistence type="inferred from homology"/>
<dbReference type="InterPro" id="IPR000760">
    <property type="entry name" value="Inositol_monophosphatase-like"/>
</dbReference>
<dbReference type="InterPro" id="IPR020550">
    <property type="entry name" value="Inositol_monophosphatase_CS"/>
</dbReference>
<dbReference type="RefSeq" id="WP_077808073.1">
    <property type="nucleotide sequence ID" value="NZ_BJXS01000001.1"/>
</dbReference>
<dbReference type="PROSITE" id="PS00629">
    <property type="entry name" value="IMP_1"/>
    <property type="match status" value="1"/>
</dbReference>
<dbReference type="Gene3D" id="3.30.540.10">
    <property type="entry name" value="Fructose-1,6-Bisphosphatase, subunit A, domain 1"/>
    <property type="match status" value="1"/>
</dbReference>
<dbReference type="GO" id="GO:0006020">
    <property type="term" value="P:inositol metabolic process"/>
    <property type="evidence" value="ECO:0007669"/>
    <property type="project" value="TreeGrafter"/>
</dbReference>
<feature type="binding site" evidence="5">
    <location>
        <position position="74"/>
    </location>
    <ligand>
        <name>Mg(2+)</name>
        <dbReference type="ChEBI" id="CHEBI:18420"/>
        <label>1</label>
        <note>catalytic</note>
    </ligand>
</feature>
<reference evidence="6 7" key="1">
    <citation type="submission" date="2016-03" db="EMBL/GenBank/DDBJ databases">
        <title>Acetic acid bacteria sequencing.</title>
        <authorList>
            <person name="Brandt J."/>
            <person name="Jakob F."/>
            <person name="Vogel R.F."/>
        </authorList>
    </citation>
    <scope>NUCLEOTIDE SEQUENCE [LARGE SCALE GENOMIC DNA]</scope>
    <source>
        <strain evidence="6 7">NBRC 101099</strain>
    </source>
</reference>
<evidence type="ECO:0000256" key="4">
    <source>
        <dbReference type="ARBA" id="ARBA00022842"/>
    </source>
</evidence>